<keyword evidence="4" id="KW-1134">Transmembrane beta strand</keyword>
<protein>
    <submittedName>
        <fullName evidence="10">TolC family protein</fullName>
    </submittedName>
</protein>
<keyword evidence="8" id="KW-0175">Coiled coil</keyword>
<keyword evidence="3" id="KW-0813">Transport</keyword>
<feature type="chain" id="PRO_5018184037" evidence="9">
    <location>
        <begin position="16"/>
        <end position="451"/>
    </location>
</feature>
<dbReference type="PANTHER" id="PTHR30026:SF5">
    <property type="entry name" value="ABC-TYPE EFFLUX SYSTEM SECRETIN COMPONENT"/>
    <property type="match status" value="1"/>
</dbReference>
<dbReference type="Proteomes" id="UP000275910">
    <property type="component" value="Unassembled WGS sequence"/>
</dbReference>
<evidence type="ECO:0000256" key="5">
    <source>
        <dbReference type="ARBA" id="ARBA00022692"/>
    </source>
</evidence>
<dbReference type="GO" id="GO:0015562">
    <property type="term" value="F:efflux transmembrane transporter activity"/>
    <property type="evidence" value="ECO:0007669"/>
    <property type="project" value="InterPro"/>
</dbReference>
<evidence type="ECO:0000256" key="9">
    <source>
        <dbReference type="SAM" id="SignalP"/>
    </source>
</evidence>
<dbReference type="AlphaFoldDB" id="A0A3N2RG07"/>
<keyword evidence="5" id="KW-0812">Transmembrane</keyword>
<comment type="similarity">
    <text evidence="2">Belongs to the outer membrane factor (OMF) (TC 1.B.17) family.</text>
</comment>
<dbReference type="SUPFAM" id="SSF56954">
    <property type="entry name" value="Outer membrane efflux proteins (OEP)"/>
    <property type="match status" value="1"/>
</dbReference>
<organism evidence="10 11">
    <name type="scientific">Lysobacter enzymogenes</name>
    <dbReference type="NCBI Taxonomy" id="69"/>
    <lineage>
        <taxon>Bacteria</taxon>
        <taxon>Pseudomonadati</taxon>
        <taxon>Pseudomonadota</taxon>
        <taxon>Gammaproteobacteria</taxon>
        <taxon>Lysobacterales</taxon>
        <taxon>Lysobacteraceae</taxon>
        <taxon>Lysobacter</taxon>
    </lineage>
</organism>
<evidence type="ECO:0000256" key="6">
    <source>
        <dbReference type="ARBA" id="ARBA00023136"/>
    </source>
</evidence>
<evidence type="ECO:0000256" key="1">
    <source>
        <dbReference type="ARBA" id="ARBA00004442"/>
    </source>
</evidence>
<dbReference type="Pfam" id="PF02321">
    <property type="entry name" value="OEP"/>
    <property type="match status" value="2"/>
</dbReference>
<evidence type="ECO:0000313" key="10">
    <source>
        <dbReference type="EMBL" id="ROU06296.1"/>
    </source>
</evidence>
<reference evidence="10 11" key="1">
    <citation type="submission" date="2018-10" db="EMBL/GenBank/DDBJ databases">
        <title>The genome of Lysobacter enzymogenes OH11.</title>
        <authorList>
            <person name="Liu F."/>
            <person name="Zhao Y."/>
            <person name="Qian G."/>
            <person name="Chen Y."/>
            <person name="Xu H."/>
        </authorList>
    </citation>
    <scope>NUCLEOTIDE SEQUENCE [LARGE SCALE GENOMIC DNA]</scope>
    <source>
        <strain evidence="10 11">OH11</strain>
    </source>
</reference>
<dbReference type="GO" id="GO:0009279">
    <property type="term" value="C:cell outer membrane"/>
    <property type="evidence" value="ECO:0007669"/>
    <property type="project" value="UniProtKB-SubCell"/>
</dbReference>
<dbReference type="EMBL" id="RCTY01000036">
    <property type="protein sequence ID" value="ROU06296.1"/>
    <property type="molecule type" value="Genomic_DNA"/>
</dbReference>
<sequence length="451" mass="49653">MLALALSLASLPCFAQTAAATRVLSFEQARERLLQVSDALAASEANLDNKRELQLASRSLRLPDVSLDARELKFQKSLDVDLGPAAPLLAPFGVPGTLHLSTGDWRFRPSLSASLPIYTGGQISAAQQAARAAVRQAEAEHDGERQSQTLQLVQTYFGQQLAAWALNVRSDVRDGLQRHLDDAGKLERGGMATKAQRLQATVARDQAERDYQRARNDLDTVTATLRRLLRADGDIGTSTALFVISTPANDVDAFQQAARDHHPVLARLQAMVDQADQGVRVQQAKLKPQVFLFGQRDLYRDDALLTDSDWVFGIGLKYDLFSSRNRPRQIGAARAQLDQAEAGLREARNQVAIGVTNAWNQLETARQQFLLLDSSIAQSRENLRLQELSFREGQATSLDVIDARLRLGSASIERAQAAYQYDVALAQLLEISGQMDRFHDYAAQADKVVSP</sequence>
<dbReference type="GO" id="GO:1990281">
    <property type="term" value="C:efflux pump complex"/>
    <property type="evidence" value="ECO:0007669"/>
    <property type="project" value="TreeGrafter"/>
</dbReference>
<name>A0A3N2RG07_LYSEN</name>
<evidence type="ECO:0000256" key="8">
    <source>
        <dbReference type="SAM" id="Coils"/>
    </source>
</evidence>
<keyword evidence="6" id="KW-0472">Membrane</keyword>
<dbReference type="InterPro" id="IPR003423">
    <property type="entry name" value="OMP_efflux"/>
</dbReference>
<dbReference type="GO" id="GO:0015288">
    <property type="term" value="F:porin activity"/>
    <property type="evidence" value="ECO:0007669"/>
    <property type="project" value="TreeGrafter"/>
</dbReference>
<evidence type="ECO:0000313" key="11">
    <source>
        <dbReference type="Proteomes" id="UP000275910"/>
    </source>
</evidence>
<accession>A0A3N2RG07</accession>
<gene>
    <name evidence="10" type="ORF">D9T17_15115</name>
</gene>
<feature type="signal peptide" evidence="9">
    <location>
        <begin position="1"/>
        <end position="15"/>
    </location>
</feature>
<dbReference type="PANTHER" id="PTHR30026">
    <property type="entry name" value="OUTER MEMBRANE PROTEIN TOLC"/>
    <property type="match status" value="1"/>
</dbReference>
<evidence type="ECO:0000256" key="3">
    <source>
        <dbReference type="ARBA" id="ARBA00022448"/>
    </source>
</evidence>
<comment type="subcellular location">
    <subcellularLocation>
        <location evidence="1">Cell outer membrane</location>
    </subcellularLocation>
</comment>
<comment type="caution">
    <text evidence="10">The sequence shown here is derived from an EMBL/GenBank/DDBJ whole genome shotgun (WGS) entry which is preliminary data.</text>
</comment>
<dbReference type="InterPro" id="IPR051906">
    <property type="entry name" value="TolC-like"/>
</dbReference>
<keyword evidence="9" id="KW-0732">Signal</keyword>
<evidence type="ECO:0000256" key="2">
    <source>
        <dbReference type="ARBA" id="ARBA00007613"/>
    </source>
</evidence>
<feature type="coiled-coil region" evidence="8">
    <location>
        <begin position="197"/>
        <end position="231"/>
    </location>
</feature>
<dbReference type="RefSeq" id="WP_123648217.1">
    <property type="nucleotide sequence ID" value="NZ_RCTY01000036.1"/>
</dbReference>
<evidence type="ECO:0000256" key="4">
    <source>
        <dbReference type="ARBA" id="ARBA00022452"/>
    </source>
</evidence>
<keyword evidence="7" id="KW-0998">Cell outer membrane</keyword>
<proteinExistence type="inferred from homology"/>
<evidence type="ECO:0000256" key="7">
    <source>
        <dbReference type="ARBA" id="ARBA00023237"/>
    </source>
</evidence>
<dbReference type="Gene3D" id="1.20.1600.10">
    <property type="entry name" value="Outer membrane efflux proteins (OEP)"/>
    <property type="match status" value="1"/>
</dbReference>